<gene>
    <name evidence="6" type="ORF">K8V47_10120</name>
</gene>
<feature type="domain" description="HTH araC/xylS-type" evidence="5">
    <location>
        <begin position="500"/>
        <end position="601"/>
    </location>
</feature>
<dbReference type="PROSITE" id="PS01124">
    <property type="entry name" value="HTH_ARAC_FAMILY_2"/>
    <property type="match status" value="1"/>
</dbReference>
<dbReference type="Gene3D" id="1.25.40.10">
    <property type="entry name" value="Tetratricopeptide repeat domain"/>
    <property type="match status" value="1"/>
</dbReference>
<dbReference type="Pfam" id="PF12833">
    <property type="entry name" value="HTH_18"/>
    <property type="match status" value="1"/>
</dbReference>
<name>A0A921JJP9_9BACT</name>
<feature type="transmembrane region" description="Helical" evidence="3">
    <location>
        <begin position="393"/>
        <end position="413"/>
    </location>
</feature>
<evidence type="ECO:0000259" key="5">
    <source>
        <dbReference type="PROSITE" id="PS01124"/>
    </source>
</evidence>
<protein>
    <submittedName>
        <fullName evidence="6">Helix-turn-helix domain-containing protein</fullName>
    </submittedName>
</protein>
<reference evidence="6" key="2">
    <citation type="submission" date="2021-09" db="EMBL/GenBank/DDBJ databases">
        <authorList>
            <person name="Gilroy R."/>
        </authorList>
    </citation>
    <scope>NUCLEOTIDE SEQUENCE</scope>
    <source>
        <strain evidence="6">4100</strain>
    </source>
</reference>
<dbReference type="SMART" id="SM00342">
    <property type="entry name" value="HTH_ARAC"/>
    <property type="match status" value="1"/>
</dbReference>
<keyword evidence="1" id="KW-0238">DNA-binding</keyword>
<evidence type="ECO:0000313" key="6">
    <source>
        <dbReference type="EMBL" id="HJE40094.1"/>
    </source>
</evidence>
<dbReference type="GO" id="GO:0043565">
    <property type="term" value="F:sequence-specific DNA binding"/>
    <property type="evidence" value="ECO:0007669"/>
    <property type="project" value="InterPro"/>
</dbReference>
<keyword evidence="3" id="KW-0812">Transmembrane</keyword>
<dbReference type="Gene3D" id="1.10.10.60">
    <property type="entry name" value="Homeodomain-like"/>
    <property type="match status" value="1"/>
</dbReference>
<keyword evidence="4" id="KW-0732">Signal</keyword>
<dbReference type="PANTHER" id="PTHR43280">
    <property type="entry name" value="ARAC-FAMILY TRANSCRIPTIONAL REGULATOR"/>
    <property type="match status" value="1"/>
</dbReference>
<dbReference type="Proteomes" id="UP000711407">
    <property type="component" value="Unassembled WGS sequence"/>
</dbReference>
<evidence type="ECO:0000313" key="7">
    <source>
        <dbReference type="Proteomes" id="UP000711407"/>
    </source>
</evidence>
<feature type="chain" id="PRO_5037985664" evidence="4">
    <location>
        <begin position="24"/>
        <end position="610"/>
    </location>
</feature>
<keyword evidence="3" id="KW-1133">Transmembrane helix</keyword>
<dbReference type="GO" id="GO:0003700">
    <property type="term" value="F:DNA-binding transcription factor activity"/>
    <property type="evidence" value="ECO:0007669"/>
    <property type="project" value="InterPro"/>
</dbReference>
<keyword evidence="2" id="KW-0175">Coiled coil</keyword>
<dbReference type="EMBL" id="DYXT01000054">
    <property type="protein sequence ID" value="HJE40094.1"/>
    <property type="molecule type" value="Genomic_DNA"/>
</dbReference>
<dbReference type="PROSITE" id="PS51257">
    <property type="entry name" value="PROKAR_LIPOPROTEIN"/>
    <property type="match status" value="1"/>
</dbReference>
<dbReference type="InterPro" id="IPR018060">
    <property type="entry name" value="HTH_AraC"/>
</dbReference>
<evidence type="ECO:0000256" key="4">
    <source>
        <dbReference type="SAM" id="SignalP"/>
    </source>
</evidence>
<evidence type="ECO:0000256" key="2">
    <source>
        <dbReference type="SAM" id="Coils"/>
    </source>
</evidence>
<dbReference type="InterPro" id="IPR011990">
    <property type="entry name" value="TPR-like_helical_dom_sf"/>
</dbReference>
<keyword evidence="3" id="KW-0472">Membrane</keyword>
<dbReference type="AlphaFoldDB" id="A0A921JJP9"/>
<sequence>MKQVGLGFIILLAVALLCGCQGAQSEASAGGSDSLYTAERIQQIALDRPGEALALLDTAEVRNLFAPSELGRLRSLVYHNGLSHYKTAYAHALKAYNDPESRRDPVKFLSLLSLMADQCHYNGDYAASMGYCAEGLELAKKLGDKTIEAELNVTWGLNLLQMRQQDEAFQHIDLAISILKDAVGRDSGYHSWDVLFYALGQKQSLLCDNDMYRQALAMRPDMEEALQGLVTSKDTPEGCSDMRRAEMDVLFSCIAYTLGDKAEGDSFYRSVEANPYASTPDGEYIRIPCLILAKRYDEALEYIGREKALLKETTDTANWDYINPHLQSELEAYQGKGDWKSAARVQATMLALTDTLRHRERQADALELAEIYKSEEKDAIIEQQRDEIAVRRVVTGAVVLLLIAGACFAVIVVRKNRSIRRNNVALVARIKTLLKQQKELDLKINENLALRDRIEQIKKELDEAKGGNATEPITPTETDAELATASAGESPAEADRILFDRIACEIKDKRLYCNPKFSRADVLQLFPVSPNKFAGLFMQFAGMKFTAYVQNLRLEYAGELFIQHPDWSVDAVIKECGMSRTAFYGLFVRKFSMKPEEFRKNALRDHGNGR</sequence>
<reference evidence="6" key="1">
    <citation type="journal article" date="2021" name="PeerJ">
        <title>Extensive microbial diversity within the chicken gut microbiome revealed by metagenomics and culture.</title>
        <authorList>
            <person name="Gilroy R."/>
            <person name="Ravi A."/>
            <person name="Getino M."/>
            <person name="Pursley I."/>
            <person name="Horton D.L."/>
            <person name="Alikhan N.F."/>
            <person name="Baker D."/>
            <person name="Gharbi K."/>
            <person name="Hall N."/>
            <person name="Watson M."/>
            <person name="Adriaenssens E.M."/>
            <person name="Foster-Nyarko E."/>
            <person name="Jarju S."/>
            <person name="Secka A."/>
            <person name="Antonio M."/>
            <person name="Oren A."/>
            <person name="Chaudhuri R.R."/>
            <person name="La Ragione R."/>
            <person name="Hildebrand F."/>
            <person name="Pallen M.J."/>
        </authorList>
    </citation>
    <scope>NUCLEOTIDE SEQUENCE</scope>
    <source>
        <strain evidence="6">4100</strain>
    </source>
</reference>
<comment type="caution">
    <text evidence="6">The sequence shown here is derived from an EMBL/GenBank/DDBJ whole genome shotgun (WGS) entry which is preliminary data.</text>
</comment>
<organism evidence="6 7">
    <name type="scientific">Candidatus Amulumruptor caecigallinarius</name>
    <dbReference type="NCBI Taxonomy" id="2109911"/>
    <lineage>
        <taxon>Bacteria</taxon>
        <taxon>Pseudomonadati</taxon>
        <taxon>Bacteroidota</taxon>
        <taxon>Bacteroidia</taxon>
        <taxon>Bacteroidales</taxon>
        <taxon>Muribaculaceae</taxon>
        <taxon>Candidatus Amulumruptor</taxon>
    </lineage>
</organism>
<evidence type="ECO:0000256" key="1">
    <source>
        <dbReference type="ARBA" id="ARBA00023125"/>
    </source>
</evidence>
<dbReference type="SUPFAM" id="SSF48452">
    <property type="entry name" value="TPR-like"/>
    <property type="match status" value="1"/>
</dbReference>
<dbReference type="PANTHER" id="PTHR43280:SF34">
    <property type="entry name" value="ARAC-FAMILY TRANSCRIPTIONAL REGULATOR"/>
    <property type="match status" value="1"/>
</dbReference>
<feature type="coiled-coil region" evidence="2">
    <location>
        <begin position="440"/>
        <end position="467"/>
    </location>
</feature>
<evidence type="ECO:0000256" key="3">
    <source>
        <dbReference type="SAM" id="Phobius"/>
    </source>
</evidence>
<accession>A0A921JJP9</accession>
<feature type="signal peptide" evidence="4">
    <location>
        <begin position="1"/>
        <end position="23"/>
    </location>
</feature>
<proteinExistence type="predicted"/>